<dbReference type="Proteomes" id="UP000809789">
    <property type="component" value="Unassembled WGS sequence"/>
</dbReference>
<dbReference type="InterPro" id="IPR014001">
    <property type="entry name" value="Helicase_ATP-bd"/>
</dbReference>
<feature type="compositionally biased region" description="Polar residues" evidence="8">
    <location>
        <begin position="26"/>
        <end position="35"/>
    </location>
</feature>
<dbReference type="InterPro" id="IPR007502">
    <property type="entry name" value="Helicase-assoc_dom"/>
</dbReference>
<organism evidence="11 12">
    <name type="scientific">Elsinoe batatas</name>
    <dbReference type="NCBI Taxonomy" id="2601811"/>
    <lineage>
        <taxon>Eukaryota</taxon>
        <taxon>Fungi</taxon>
        <taxon>Dikarya</taxon>
        <taxon>Ascomycota</taxon>
        <taxon>Pezizomycotina</taxon>
        <taxon>Dothideomycetes</taxon>
        <taxon>Dothideomycetidae</taxon>
        <taxon>Myriangiales</taxon>
        <taxon>Elsinoaceae</taxon>
        <taxon>Elsinoe</taxon>
    </lineage>
</organism>
<dbReference type="Gene3D" id="1.20.120.1080">
    <property type="match status" value="1"/>
</dbReference>
<dbReference type="EMBL" id="JAESVG020000007">
    <property type="protein sequence ID" value="KAG8625830.1"/>
    <property type="molecule type" value="Genomic_DNA"/>
</dbReference>
<dbReference type="InterPro" id="IPR011545">
    <property type="entry name" value="DEAD/DEAH_box_helicase_dom"/>
</dbReference>
<evidence type="ECO:0000256" key="8">
    <source>
        <dbReference type="SAM" id="MobiDB-lite"/>
    </source>
</evidence>
<dbReference type="CDD" id="cd17982">
    <property type="entry name" value="DEXHc_DHX37"/>
    <property type="match status" value="1"/>
</dbReference>
<dbReference type="SMART" id="SM00490">
    <property type="entry name" value="HELICc"/>
    <property type="match status" value="1"/>
</dbReference>
<name>A0A8K0PBI8_9PEZI</name>
<dbReference type="CDD" id="cd18791">
    <property type="entry name" value="SF2_C_RHA"/>
    <property type="match status" value="1"/>
</dbReference>
<keyword evidence="5" id="KW-0347">Helicase</keyword>
<dbReference type="PANTHER" id="PTHR18934">
    <property type="entry name" value="ATP-DEPENDENT RNA HELICASE"/>
    <property type="match status" value="1"/>
</dbReference>
<feature type="region of interest" description="Disordered" evidence="8">
    <location>
        <begin position="1"/>
        <end position="41"/>
    </location>
</feature>
<evidence type="ECO:0000259" key="10">
    <source>
        <dbReference type="PROSITE" id="PS51194"/>
    </source>
</evidence>
<dbReference type="InterPro" id="IPR027417">
    <property type="entry name" value="P-loop_NTPase"/>
</dbReference>
<dbReference type="GO" id="GO:0005730">
    <property type="term" value="C:nucleolus"/>
    <property type="evidence" value="ECO:0007669"/>
    <property type="project" value="TreeGrafter"/>
</dbReference>
<evidence type="ECO:0000256" key="6">
    <source>
        <dbReference type="ARBA" id="ARBA00022840"/>
    </source>
</evidence>
<evidence type="ECO:0000259" key="9">
    <source>
        <dbReference type="PROSITE" id="PS51192"/>
    </source>
</evidence>
<dbReference type="PROSITE" id="PS51192">
    <property type="entry name" value="HELICASE_ATP_BIND_1"/>
    <property type="match status" value="1"/>
</dbReference>
<evidence type="ECO:0000313" key="12">
    <source>
        <dbReference type="Proteomes" id="UP000809789"/>
    </source>
</evidence>
<comment type="similarity">
    <text evidence="1">Belongs to the DEAD box helicase family. DEAH subfamily.</text>
</comment>
<dbReference type="InterPro" id="IPR002464">
    <property type="entry name" value="DNA/RNA_helicase_DEAH_CS"/>
</dbReference>
<accession>A0A8K0PBI8</accession>
<dbReference type="InterPro" id="IPR011709">
    <property type="entry name" value="DEAD-box_helicase_OB_fold"/>
</dbReference>
<evidence type="ECO:0000256" key="5">
    <source>
        <dbReference type="ARBA" id="ARBA00022806"/>
    </source>
</evidence>
<feature type="compositionally biased region" description="Acidic residues" evidence="8">
    <location>
        <begin position="248"/>
        <end position="260"/>
    </location>
</feature>
<evidence type="ECO:0000256" key="7">
    <source>
        <dbReference type="ARBA" id="ARBA00047984"/>
    </source>
</evidence>
<keyword evidence="6" id="KW-0067">ATP-binding</keyword>
<evidence type="ECO:0000256" key="1">
    <source>
        <dbReference type="ARBA" id="ARBA00008792"/>
    </source>
</evidence>
<dbReference type="AlphaFoldDB" id="A0A8K0PBI8"/>
<evidence type="ECO:0000256" key="4">
    <source>
        <dbReference type="ARBA" id="ARBA00022801"/>
    </source>
</evidence>
<evidence type="ECO:0000256" key="3">
    <source>
        <dbReference type="ARBA" id="ARBA00022741"/>
    </source>
</evidence>
<feature type="compositionally biased region" description="Acidic residues" evidence="8">
    <location>
        <begin position="284"/>
        <end position="299"/>
    </location>
</feature>
<feature type="compositionally biased region" description="Basic residues" evidence="8">
    <location>
        <begin position="1"/>
        <end position="19"/>
    </location>
</feature>
<dbReference type="SMART" id="SM00487">
    <property type="entry name" value="DEXDc"/>
    <property type="match status" value="1"/>
</dbReference>
<dbReference type="EC" id="3.6.4.13" evidence="2"/>
<keyword evidence="3" id="KW-0547">Nucleotide-binding</keyword>
<keyword evidence="4" id="KW-0378">Hydrolase</keyword>
<feature type="compositionally biased region" description="Low complexity" evidence="8">
    <location>
        <begin position="300"/>
        <end position="314"/>
    </location>
</feature>
<dbReference type="SMART" id="SM00847">
    <property type="entry name" value="HA2"/>
    <property type="match status" value="1"/>
</dbReference>
<comment type="catalytic activity">
    <reaction evidence="7">
        <text>ATP + H2O = ADP + phosphate + H(+)</text>
        <dbReference type="Rhea" id="RHEA:13065"/>
        <dbReference type="ChEBI" id="CHEBI:15377"/>
        <dbReference type="ChEBI" id="CHEBI:15378"/>
        <dbReference type="ChEBI" id="CHEBI:30616"/>
        <dbReference type="ChEBI" id="CHEBI:43474"/>
        <dbReference type="ChEBI" id="CHEBI:456216"/>
        <dbReference type="EC" id="3.6.4.13"/>
    </reaction>
</comment>
<dbReference type="Pfam" id="PF00271">
    <property type="entry name" value="Helicase_C"/>
    <property type="match status" value="1"/>
</dbReference>
<feature type="region of interest" description="Disordered" evidence="8">
    <location>
        <begin position="655"/>
        <end position="675"/>
    </location>
</feature>
<dbReference type="Pfam" id="PF00270">
    <property type="entry name" value="DEAD"/>
    <property type="match status" value="1"/>
</dbReference>
<reference evidence="11" key="1">
    <citation type="submission" date="2021-07" db="EMBL/GenBank/DDBJ databases">
        <title>Elsinoe batatas strain:CRI-CJ2 Genome sequencing and assembly.</title>
        <authorList>
            <person name="Huang L."/>
        </authorList>
    </citation>
    <scope>NUCLEOTIDE SEQUENCE</scope>
    <source>
        <strain evidence="11">CRI-CJ2</strain>
    </source>
</reference>
<sequence>MPKFVPRVRKQKALARKRASTGERLASQTADTNATELPADYGRREALRAELKAQRPQVKVSGKKAKRLEHYIDTKLKKEENQELIRKLAHGQKDVDRSLFKSTKDLGRGRETRREGLKRALNFEERGIAGEEERGLLYEDRPLIADTEIEDHLEPHMNRPVSEIATTSELEPINRDILPEAGLFGTGLKRPLEVDESGRPQIKRRKRRKVIVQNPVTFDVVLSGSEKSGPEEDSVDEHISDEWTGFSDVDDDSVEDEKDDSQEGHITASDRSNHDDSDINSTESDSDDDGEEDDEDVDESSASSLPDAGSSRSSLFKQWAEQQRNVALGFTPASTETNINTTISTGIKYEPKPYMSVNAPAVGPLKSVSEATVVSAVVNRSEQIQEARLKLPVVQEEQKIMEAIHHNPITIVCGATGSGKTTQVPQMMFESGFGSRIGDKGSTAAEDKRTKGMIGVTQPRRVAATSVADRVATEMGDMKSRVGHQVRFDSAVGPSTAIKFMTDGILLREVASDFTLARYSAIIIDEAHERSVNTDILIGLLSRIVDLRADLSKEKPEHFYPLKLVIMSATMRVEDFTRNTILFRDGPPPIVQAESRQYPVVNHFARQTKRDYVEEMYNKVSKGHKKLPKGGMLVFLTGQAEIVALMKRLQRSFADTGTHPSMDSRQDGHKPREADASLVDEPRTHLNGEHDPDDDDLHGLSDDEEEFQIEDNQQIEAHQKVHILPLYSQLPSSEQAKVFAPPPDGSRLIVLSTNVAETSLTIPDIRYVFDCGRVKEKQYTNTTGVQTFEVNWISKASAAQRAGRAGRTGPGHCYRLYSSAVYERDFAEYAVPEILRSPIENVALMVKGVDFPNVASFPFPTPPDRHALARAEELLKYLGAIDRTGKITTAGQSLANYPVNPRFGRMLLLASSHGLLAHTIALVCALAIPELLITENQISPHLTTDALSDKDSDSDTPVKRPDPAILTAAAGRLKAYKSAQATLSRWDSKCDALKLLTAFVLCSEIDMVASRCADLFIREKGMREALDLRTQLIRIVQMNNPGVSIEDLTKLKVLKDNERAKLKYILAAGFADQVAIRKDLLAGPEGMGEGRKPRRAILVPYRTLTRSYEVGARTDETERDVFLHPSSILAKLGVAEMPQFVVYSHLSRAATKVVGAGGTARTRMHPLTPVGGKQLLALMEGTELLDVGKPIGKVEVLSRDEDGKERRECWVSVSLNGESGRWEMGSRKERQVRVGGVWQTEKVLA</sequence>
<dbReference type="GO" id="GO:0016787">
    <property type="term" value="F:hydrolase activity"/>
    <property type="evidence" value="ECO:0007669"/>
    <property type="project" value="UniProtKB-KW"/>
</dbReference>
<evidence type="ECO:0000256" key="2">
    <source>
        <dbReference type="ARBA" id="ARBA00012552"/>
    </source>
</evidence>
<dbReference type="FunFam" id="3.40.50.300:FF:000637">
    <property type="entry name" value="ATP-dependent RNA helicase DHX37/DHR1"/>
    <property type="match status" value="1"/>
</dbReference>
<comment type="caution">
    <text evidence="11">The sequence shown here is derived from an EMBL/GenBank/DDBJ whole genome shotgun (WGS) entry which is preliminary data.</text>
</comment>
<dbReference type="Gene3D" id="3.40.50.300">
    <property type="entry name" value="P-loop containing nucleotide triphosphate hydrolases"/>
    <property type="match status" value="2"/>
</dbReference>
<feature type="domain" description="Helicase C-terminal" evidence="10">
    <location>
        <begin position="612"/>
        <end position="850"/>
    </location>
</feature>
<gene>
    <name evidence="11" type="ORF">KVT40_006231</name>
</gene>
<feature type="region of interest" description="Disordered" evidence="8">
    <location>
        <begin position="222"/>
        <end position="315"/>
    </location>
</feature>
<keyword evidence="12" id="KW-1185">Reference proteome</keyword>
<dbReference type="Pfam" id="PF21010">
    <property type="entry name" value="HA2_C"/>
    <property type="match status" value="1"/>
</dbReference>
<dbReference type="GO" id="GO:0000462">
    <property type="term" value="P:maturation of SSU-rRNA from tricistronic rRNA transcript (SSU-rRNA, 5.8S rRNA, LSU-rRNA)"/>
    <property type="evidence" value="ECO:0007669"/>
    <property type="project" value="TreeGrafter"/>
</dbReference>
<dbReference type="PANTHER" id="PTHR18934:SF99">
    <property type="entry name" value="ATP-DEPENDENT RNA HELICASE DHX37-RELATED"/>
    <property type="match status" value="1"/>
</dbReference>
<dbReference type="InterPro" id="IPR048333">
    <property type="entry name" value="HA2_WH"/>
</dbReference>
<feature type="domain" description="Helicase ATP-binding" evidence="9">
    <location>
        <begin position="401"/>
        <end position="589"/>
    </location>
</feature>
<dbReference type="PROSITE" id="PS51194">
    <property type="entry name" value="HELICASE_CTER"/>
    <property type="match status" value="1"/>
</dbReference>
<proteinExistence type="inferred from homology"/>
<dbReference type="GO" id="GO:0003724">
    <property type="term" value="F:RNA helicase activity"/>
    <property type="evidence" value="ECO:0007669"/>
    <property type="project" value="UniProtKB-EC"/>
</dbReference>
<dbReference type="Pfam" id="PF07717">
    <property type="entry name" value="OB_NTP_bind"/>
    <property type="match status" value="1"/>
</dbReference>
<dbReference type="InterPro" id="IPR001650">
    <property type="entry name" value="Helicase_C-like"/>
</dbReference>
<dbReference type="OrthoDB" id="10253254at2759"/>
<dbReference type="Pfam" id="PF04408">
    <property type="entry name" value="WHD_HA2"/>
    <property type="match status" value="1"/>
</dbReference>
<dbReference type="GO" id="GO:1990904">
    <property type="term" value="C:ribonucleoprotein complex"/>
    <property type="evidence" value="ECO:0007669"/>
    <property type="project" value="UniProtKB-ARBA"/>
</dbReference>
<dbReference type="GO" id="GO:0005524">
    <property type="term" value="F:ATP binding"/>
    <property type="evidence" value="ECO:0007669"/>
    <property type="project" value="UniProtKB-KW"/>
</dbReference>
<dbReference type="PROSITE" id="PS00690">
    <property type="entry name" value="DEAH_ATP_HELICASE"/>
    <property type="match status" value="1"/>
</dbReference>
<feature type="compositionally biased region" description="Basic and acidic residues" evidence="8">
    <location>
        <begin position="662"/>
        <end position="675"/>
    </location>
</feature>
<protein>
    <recommendedName>
        <fullName evidence="2">RNA helicase</fullName>
        <ecNumber evidence="2">3.6.4.13</ecNumber>
    </recommendedName>
</protein>
<dbReference type="GO" id="GO:0003723">
    <property type="term" value="F:RNA binding"/>
    <property type="evidence" value="ECO:0007669"/>
    <property type="project" value="TreeGrafter"/>
</dbReference>
<evidence type="ECO:0000313" key="11">
    <source>
        <dbReference type="EMBL" id="KAG8625830.1"/>
    </source>
</evidence>
<dbReference type="SUPFAM" id="SSF52540">
    <property type="entry name" value="P-loop containing nucleoside triphosphate hydrolases"/>
    <property type="match status" value="1"/>
</dbReference>